<dbReference type="Proteomes" id="UP000050437">
    <property type="component" value="Unassembled WGS sequence"/>
</dbReference>
<evidence type="ECO:0000313" key="3">
    <source>
        <dbReference type="EMBL" id="KPM60335.1"/>
    </source>
</evidence>
<dbReference type="PANTHER" id="PTHR42733">
    <property type="entry name" value="DJ-1 PROTEIN"/>
    <property type="match status" value="1"/>
</dbReference>
<dbReference type="Gene3D" id="3.40.50.880">
    <property type="match status" value="1"/>
</dbReference>
<dbReference type="InterPro" id="IPR002818">
    <property type="entry name" value="DJ-1/PfpI"/>
</dbReference>
<organism evidence="3 4">
    <name type="scientific">Pseudomonas putida</name>
    <name type="common">Arthrobacter siderocapsulatus</name>
    <dbReference type="NCBI Taxonomy" id="303"/>
    <lineage>
        <taxon>Bacteria</taxon>
        <taxon>Pseudomonadati</taxon>
        <taxon>Pseudomonadota</taxon>
        <taxon>Gammaproteobacteria</taxon>
        <taxon>Pseudomonadales</taxon>
        <taxon>Pseudomonadaceae</taxon>
        <taxon>Pseudomonas</taxon>
    </lineage>
</organism>
<accession>A0A0P7D445</accession>
<dbReference type="EMBL" id="LKKS01000121">
    <property type="protein sequence ID" value="KPM60335.1"/>
    <property type="molecule type" value="Genomic_DNA"/>
</dbReference>
<gene>
    <name evidence="3" type="ORF">HB13667_22135</name>
</gene>
<dbReference type="AlphaFoldDB" id="A0A0P7D445"/>
<dbReference type="SUPFAM" id="SSF52317">
    <property type="entry name" value="Class I glutamine amidotransferase-like"/>
    <property type="match status" value="1"/>
</dbReference>
<evidence type="ECO:0000256" key="1">
    <source>
        <dbReference type="ARBA" id="ARBA00008542"/>
    </source>
</evidence>
<reference evidence="3 4" key="1">
    <citation type="submission" date="2015-10" db="EMBL/GenBank/DDBJ databases">
        <title>Pseudomonas putida clinical strains.</title>
        <authorList>
            <person name="Molina L."/>
            <person name="Udaondo Z."/>
        </authorList>
    </citation>
    <scope>NUCLEOTIDE SEQUENCE [LARGE SCALE GENOMIC DNA]</scope>
    <source>
        <strain evidence="3 4">HB13667</strain>
    </source>
</reference>
<dbReference type="NCBIfam" id="TIGR01382">
    <property type="entry name" value="PfpI"/>
    <property type="match status" value="1"/>
</dbReference>
<proteinExistence type="inferred from homology"/>
<dbReference type="RefSeq" id="WP_054573399.1">
    <property type="nucleotide sequence ID" value="NZ_LKKS01000121.1"/>
</dbReference>
<dbReference type="InterPro" id="IPR029062">
    <property type="entry name" value="Class_I_gatase-like"/>
</dbReference>
<dbReference type="PROSITE" id="PS51276">
    <property type="entry name" value="PEPTIDASE_C56_PFPI"/>
    <property type="match status" value="1"/>
</dbReference>
<evidence type="ECO:0000259" key="2">
    <source>
        <dbReference type="Pfam" id="PF01965"/>
    </source>
</evidence>
<keyword evidence="3" id="KW-0808">Transferase</keyword>
<feature type="domain" description="DJ-1/PfpI" evidence="2">
    <location>
        <begin position="8"/>
        <end position="175"/>
    </location>
</feature>
<comment type="similarity">
    <text evidence="1">Belongs to the peptidase C56 family.</text>
</comment>
<dbReference type="CDD" id="cd03134">
    <property type="entry name" value="GATase1_PfpI_like"/>
    <property type="match status" value="1"/>
</dbReference>
<sequence length="179" mass="19248">MSAELNGKRVAFLVTNGFEQVELTGPREALEQSGAVVDILSDKEGTVRGWNHDQPADAFAVDATFESAHLDLYDALVLPGGVQNSDTIRLIPAAQKLVKSHDSAGKLLAVICHGGWLLVSCGLAKGRRLTSYKTLQDDIRNAGGDWVDEEVVVDGNLITSRQPDDIPAFNRQLIKALAA</sequence>
<name>A0A0P7D445_PSEPU</name>
<dbReference type="InterPro" id="IPR006286">
    <property type="entry name" value="C56_PfpI-like"/>
</dbReference>
<evidence type="ECO:0000313" key="4">
    <source>
        <dbReference type="Proteomes" id="UP000050437"/>
    </source>
</evidence>
<dbReference type="Pfam" id="PF01965">
    <property type="entry name" value="DJ-1_PfpI"/>
    <property type="match status" value="1"/>
</dbReference>
<dbReference type="PANTHER" id="PTHR42733:SF12">
    <property type="entry name" value="PROTEINASE"/>
    <property type="match status" value="1"/>
</dbReference>
<comment type="caution">
    <text evidence="3">The sequence shown here is derived from an EMBL/GenBank/DDBJ whole genome shotgun (WGS) entry which is preliminary data.</text>
</comment>
<protein>
    <submittedName>
        <fullName evidence="3">Glutamine amidotransferase</fullName>
    </submittedName>
</protein>
<dbReference type="GO" id="GO:0016740">
    <property type="term" value="F:transferase activity"/>
    <property type="evidence" value="ECO:0007669"/>
    <property type="project" value="UniProtKB-KW"/>
</dbReference>
<keyword evidence="3" id="KW-0315">Glutamine amidotransferase</keyword>